<dbReference type="Proteomes" id="UP000683360">
    <property type="component" value="Unassembled WGS sequence"/>
</dbReference>
<accession>A0A8S3UEU5</accession>
<proteinExistence type="predicted"/>
<sequence>MNSYLLLPEKDDDDKIVLYVGAVGLLVMAILIGMLLNGVKNKYCSRQIVPEQKDDDRHQPTEASQAMYSYEYIDEQHIADQNPFSVPPSLPVPRNGVPHQLNEISENNQSESIGAKKCIPVKDEGYLNPYQPMHVANIYKREYKSIGADTTTDKQADEYLHPYNSLLKQDMSKNHEYKDLRNENIKSEFESSESNSFQSFV</sequence>
<comment type="caution">
    <text evidence="2">The sequence shown here is derived from an EMBL/GenBank/DDBJ whole genome shotgun (WGS) entry which is preliminary data.</text>
</comment>
<evidence type="ECO:0000256" key="1">
    <source>
        <dbReference type="SAM" id="Phobius"/>
    </source>
</evidence>
<evidence type="ECO:0000313" key="3">
    <source>
        <dbReference type="Proteomes" id="UP000683360"/>
    </source>
</evidence>
<reference evidence="2" key="1">
    <citation type="submission" date="2021-03" db="EMBL/GenBank/DDBJ databases">
        <authorList>
            <person name="Bekaert M."/>
        </authorList>
    </citation>
    <scope>NUCLEOTIDE SEQUENCE</scope>
</reference>
<feature type="transmembrane region" description="Helical" evidence="1">
    <location>
        <begin position="16"/>
        <end position="36"/>
    </location>
</feature>
<keyword evidence="3" id="KW-1185">Reference proteome</keyword>
<dbReference type="EMBL" id="CAJPWZ010002662">
    <property type="protein sequence ID" value="CAG2242395.1"/>
    <property type="molecule type" value="Genomic_DNA"/>
</dbReference>
<dbReference type="OrthoDB" id="6121956at2759"/>
<dbReference type="AlphaFoldDB" id="A0A8S3UEU5"/>
<organism evidence="2 3">
    <name type="scientific">Mytilus edulis</name>
    <name type="common">Blue mussel</name>
    <dbReference type="NCBI Taxonomy" id="6550"/>
    <lineage>
        <taxon>Eukaryota</taxon>
        <taxon>Metazoa</taxon>
        <taxon>Spiralia</taxon>
        <taxon>Lophotrochozoa</taxon>
        <taxon>Mollusca</taxon>
        <taxon>Bivalvia</taxon>
        <taxon>Autobranchia</taxon>
        <taxon>Pteriomorphia</taxon>
        <taxon>Mytilida</taxon>
        <taxon>Mytiloidea</taxon>
        <taxon>Mytilidae</taxon>
        <taxon>Mytilinae</taxon>
        <taxon>Mytilus</taxon>
    </lineage>
</organism>
<protein>
    <submittedName>
        <fullName evidence="2">Uncharacterized protein</fullName>
    </submittedName>
</protein>
<gene>
    <name evidence="2" type="ORF">MEDL_54575</name>
</gene>
<evidence type="ECO:0000313" key="2">
    <source>
        <dbReference type="EMBL" id="CAG2242395.1"/>
    </source>
</evidence>
<keyword evidence="1" id="KW-1133">Transmembrane helix</keyword>
<keyword evidence="1" id="KW-0812">Transmembrane</keyword>
<name>A0A8S3UEU5_MYTED</name>
<keyword evidence="1" id="KW-0472">Membrane</keyword>